<keyword evidence="2" id="KW-1185">Reference proteome</keyword>
<dbReference type="OrthoDB" id="5424614at2"/>
<reference evidence="1 2" key="1">
    <citation type="journal article" date="2013" name="Genome Announc.">
        <title>Draft Genome Sequence of Desulfotignum phosphitoxidans DSM 13687 Strain FiPS-3.</title>
        <authorList>
            <person name="Poehlein A."/>
            <person name="Daniel R."/>
            <person name="Simeonova D.D."/>
        </authorList>
    </citation>
    <scope>NUCLEOTIDE SEQUENCE [LARGE SCALE GENOMIC DNA]</scope>
    <source>
        <strain evidence="1 2">DSM 13687</strain>
    </source>
</reference>
<name>S0FUW4_9BACT</name>
<organism evidence="1 2">
    <name type="scientific">Desulfotignum phosphitoxidans DSM 13687</name>
    <dbReference type="NCBI Taxonomy" id="1286635"/>
    <lineage>
        <taxon>Bacteria</taxon>
        <taxon>Pseudomonadati</taxon>
        <taxon>Thermodesulfobacteriota</taxon>
        <taxon>Desulfobacteria</taxon>
        <taxon>Desulfobacterales</taxon>
        <taxon>Desulfobacteraceae</taxon>
        <taxon>Desulfotignum</taxon>
    </lineage>
</organism>
<proteinExistence type="predicted"/>
<protein>
    <recommendedName>
        <fullName evidence="3">NIPSNAP domain-containing protein</fullName>
    </recommendedName>
</protein>
<accession>S0FUW4</accession>
<dbReference type="RefSeq" id="WP_006966701.1">
    <property type="nucleotide sequence ID" value="NZ_APJX01000006.1"/>
</dbReference>
<sequence>MAVKLMHYWTITPSKVDEYADFIVNKFIPGINSLGVHTVAGWSVLVGSYSEVIVETVSNDLEQLETALKSAEYRHLKSDLLNYIKHYKTKVLVPLKKEPTYSMEIGEKTVKFNQVWDIITREKDDFKKYRQFVLSQYYPVLEEIGIHVAEEWEVLIGEGPRTICEGRVKDVETLISGLQSVKFRQAKEALKTRVENYESRILSLHIMRRPDKSSEYYDIVDA</sequence>
<dbReference type="AlphaFoldDB" id="S0FUW4"/>
<evidence type="ECO:0000313" key="1">
    <source>
        <dbReference type="EMBL" id="EMS78883.1"/>
    </source>
</evidence>
<evidence type="ECO:0008006" key="3">
    <source>
        <dbReference type="Google" id="ProtNLM"/>
    </source>
</evidence>
<dbReference type="Proteomes" id="UP000014216">
    <property type="component" value="Unassembled WGS sequence"/>
</dbReference>
<dbReference type="EMBL" id="APJX01000006">
    <property type="protein sequence ID" value="EMS78883.1"/>
    <property type="molecule type" value="Genomic_DNA"/>
</dbReference>
<evidence type="ECO:0000313" key="2">
    <source>
        <dbReference type="Proteomes" id="UP000014216"/>
    </source>
</evidence>
<comment type="caution">
    <text evidence="1">The sequence shown here is derived from an EMBL/GenBank/DDBJ whole genome shotgun (WGS) entry which is preliminary data.</text>
</comment>
<gene>
    <name evidence="1" type="ORF">Dpo_6c00820</name>
</gene>